<evidence type="ECO:0000313" key="3">
    <source>
        <dbReference type="Proteomes" id="UP000003790"/>
    </source>
</evidence>
<dbReference type="Proteomes" id="UP000003790">
    <property type="component" value="Chromosome"/>
</dbReference>
<feature type="compositionally biased region" description="Polar residues" evidence="1">
    <location>
        <begin position="67"/>
        <end position="79"/>
    </location>
</feature>
<name>A0AB33WKX0_9PSED</name>
<protein>
    <submittedName>
        <fullName evidence="2">Uncharacterized protein</fullName>
    </submittedName>
</protein>
<gene>
    <name evidence="2" type="ORF">PchlO6_2120</name>
</gene>
<evidence type="ECO:0000256" key="1">
    <source>
        <dbReference type="SAM" id="MobiDB-lite"/>
    </source>
</evidence>
<accession>A0AB33WKX0</accession>
<proteinExistence type="predicted"/>
<evidence type="ECO:0000313" key="2">
    <source>
        <dbReference type="EMBL" id="EIM13710.1"/>
    </source>
</evidence>
<dbReference type="AlphaFoldDB" id="A0AB33WKX0"/>
<feature type="region of interest" description="Disordered" evidence="1">
    <location>
        <begin position="57"/>
        <end position="80"/>
    </location>
</feature>
<comment type="caution">
    <text evidence="2">The sequence shown here is derived from an EMBL/GenBank/DDBJ whole genome shotgun (WGS) entry which is preliminary data.</text>
</comment>
<organism evidence="2 3">
    <name type="scientific">Pseudomonas chlororaphis O6</name>
    <dbReference type="NCBI Taxonomy" id="1037915"/>
    <lineage>
        <taxon>Bacteria</taxon>
        <taxon>Pseudomonadati</taxon>
        <taxon>Pseudomonadota</taxon>
        <taxon>Gammaproteobacteria</taxon>
        <taxon>Pseudomonadales</taxon>
        <taxon>Pseudomonadaceae</taxon>
        <taxon>Pseudomonas</taxon>
    </lineage>
</organism>
<dbReference type="EMBL" id="AHOT01000027">
    <property type="protein sequence ID" value="EIM13710.1"/>
    <property type="molecule type" value="Genomic_DNA"/>
</dbReference>
<sequence length="117" mass="13192">MERSVSEKVTIHELTHRRSSIFIDEYVDRYSARVISWNGDERLHVTFGRDSLEVISEPIVPDPENPTKATLGSGKSTPYRNDVASLTMPIDVAEKLAITLLRMVADSKDRESSESDQ</sequence>
<reference evidence="2 3" key="1">
    <citation type="journal article" date="2012" name="PLoS Genet.">
        <title>Comparative Genomics of Plant-Associated Pseudomonas spp.: Insights into Diversity and Inheritance of Traits Involved in Multitrophic Interactions.</title>
        <authorList>
            <person name="Loper J.E."/>
            <person name="Hassan K.A."/>
            <person name="Mavrodi D.V."/>
            <person name="Davis E.W.II."/>
            <person name="Lim C.K."/>
            <person name="Shaffer B.T."/>
            <person name="Elbourne L.D."/>
            <person name="Stockwell V.O."/>
            <person name="Hartney S.L."/>
            <person name="Breakwell K."/>
            <person name="Henkels M.D."/>
            <person name="Tetu S.G."/>
            <person name="Rangel L.I."/>
            <person name="Kidarsa T.A."/>
            <person name="Wilson N.L."/>
            <person name="van de Mortel J.E."/>
            <person name="Song C."/>
            <person name="Blumhagen R."/>
            <person name="Radune D."/>
            <person name="Hostetler J.B."/>
            <person name="Brinkac L.M."/>
            <person name="Durkin A.S."/>
            <person name="Kluepfel D.A."/>
            <person name="Wechter W.P."/>
            <person name="Anderson A.J."/>
            <person name="Kim Y.C."/>
            <person name="Pierson L.S.III."/>
            <person name="Pierson E.A."/>
            <person name="Lindow S.E."/>
            <person name="Kobayashi D.Y."/>
            <person name="Raaijmakers J.M."/>
            <person name="Weller D.M."/>
            <person name="Thomashow L.S."/>
            <person name="Allen A.E."/>
            <person name="Paulsen I.T."/>
        </authorList>
    </citation>
    <scope>NUCLEOTIDE SEQUENCE [LARGE SCALE GENOMIC DNA]</scope>
    <source>
        <strain evidence="2 3">O6</strain>
    </source>
</reference>